<reference evidence="2" key="1">
    <citation type="submission" date="2017-08" db="EMBL/GenBank/DDBJ databases">
        <authorList>
            <person name="Polle J.E."/>
            <person name="Barry K."/>
            <person name="Cushman J."/>
            <person name="Schmutz J."/>
            <person name="Tran D."/>
            <person name="Hathwaick L.T."/>
            <person name="Yim W.C."/>
            <person name="Jenkins J."/>
            <person name="Mckie-Krisberg Z.M."/>
            <person name="Prochnik S."/>
            <person name="Lindquist E."/>
            <person name="Dockter R.B."/>
            <person name="Adam C."/>
            <person name="Molina H."/>
            <person name="Bunkerborg J."/>
            <person name="Jin E."/>
            <person name="Buchheim M."/>
            <person name="Magnuson J."/>
        </authorList>
    </citation>
    <scope>NUCLEOTIDE SEQUENCE</scope>
    <source>
        <strain evidence="2">CCAP 19/18</strain>
    </source>
</reference>
<keyword evidence="3" id="KW-1185">Reference proteome</keyword>
<evidence type="ECO:0000256" key="1">
    <source>
        <dbReference type="SAM" id="MobiDB-lite"/>
    </source>
</evidence>
<comment type="caution">
    <text evidence="2">The sequence shown here is derived from an EMBL/GenBank/DDBJ whole genome shotgun (WGS) entry which is preliminary data.</text>
</comment>
<evidence type="ECO:0008006" key="4">
    <source>
        <dbReference type="Google" id="ProtNLM"/>
    </source>
</evidence>
<sequence length="66" mass="7462">MGAPRQHKRWQERPRVIPTTPRPRCPISPPARHRCCSTRCSSSGSSKQSWLCRPRHCRGQGRPGGS</sequence>
<evidence type="ECO:0000313" key="3">
    <source>
        <dbReference type="Proteomes" id="UP000815325"/>
    </source>
</evidence>
<evidence type="ECO:0000313" key="2">
    <source>
        <dbReference type="EMBL" id="KAF5832843.1"/>
    </source>
</evidence>
<accession>A0ABQ7GE18</accession>
<dbReference type="EMBL" id="MU069845">
    <property type="protein sequence ID" value="KAF5832843.1"/>
    <property type="molecule type" value="Genomic_DNA"/>
</dbReference>
<dbReference type="Proteomes" id="UP000815325">
    <property type="component" value="Unassembled WGS sequence"/>
</dbReference>
<name>A0ABQ7GE18_DUNSA</name>
<feature type="compositionally biased region" description="Low complexity" evidence="1">
    <location>
        <begin position="39"/>
        <end position="52"/>
    </location>
</feature>
<gene>
    <name evidence="2" type="ORF">DUNSADRAFT_11145</name>
</gene>
<organism evidence="2 3">
    <name type="scientific">Dunaliella salina</name>
    <name type="common">Green alga</name>
    <name type="synonym">Protococcus salinus</name>
    <dbReference type="NCBI Taxonomy" id="3046"/>
    <lineage>
        <taxon>Eukaryota</taxon>
        <taxon>Viridiplantae</taxon>
        <taxon>Chlorophyta</taxon>
        <taxon>core chlorophytes</taxon>
        <taxon>Chlorophyceae</taxon>
        <taxon>CS clade</taxon>
        <taxon>Chlamydomonadales</taxon>
        <taxon>Dunaliellaceae</taxon>
        <taxon>Dunaliella</taxon>
    </lineage>
</organism>
<feature type="region of interest" description="Disordered" evidence="1">
    <location>
        <begin position="1"/>
        <end position="66"/>
    </location>
</feature>
<proteinExistence type="predicted"/>
<feature type="compositionally biased region" description="Pro residues" evidence="1">
    <location>
        <begin position="20"/>
        <end position="29"/>
    </location>
</feature>
<protein>
    <recommendedName>
        <fullName evidence="4">Encoded protein</fullName>
    </recommendedName>
</protein>